<protein>
    <submittedName>
        <fullName evidence="1">Uncharacterized protein</fullName>
    </submittedName>
</protein>
<organism evidence="1 2">
    <name type="scientific">Hermanssonia centrifuga</name>
    <dbReference type="NCBI Taxonomy" id="98765"/>
    <lineage>
        <taxon>Eukaryota</taxon>
        <taxon>Fungi</taxon>
        <taxon>Dikarya</taxon>
        <taxon>Basidiomycota</taxon>
        <taxon>Agaricomycotina</taxon>
        <taxon>Agaricomycetes</taxon>
        <taxon>Polyporales</taxon>
        <taxon>Meruliaceae</taxon>
        <taxon>Hermanssonia</taxon>
    </lineage>
</organism>
<gene>
    <name evidence="1" type="ORF">EW026_g987</name>
</gene>
<name>A0A4S4KSW9_9APHY</name>
<accession>A0A4S4KSW9</accession>
<dbReference type="AlphaFoldDB" id="A0A4S4KSW9"/>
<dbReference type="Proteomes" id="UP000309038">
    <property type="component" value="Unassembled WGS sequence"/>
</dbReference>
<reference evidence="1 2" key="1">
    <citation type="submission" date="2019-02" db="EMBL/GenBank/DDBJ databases">
        <title>Genome sequencing of the rare red list fungi Phlebia centrifuga.</title>
        <authorList>
            <person name="Buettner E."/>
            <person name="Kellner H."/>
        </authorList>
    </citation>
    <scope>NUCLEOTIDE SEQUENCE [LARGE SCALE GENOMIC DNA]</scope>
    <source>
        <strain evidence="1 2">DSM 108282</strain>
    </source>
</reference>
<evidence type="ECO:0000313" key="2">
    <source>
        <dbReference type="Proteomes" id="UP000309038"/>
    </source>
</evidence>
<evidence type="ECO:0000313" key="1">
    <source>
        <dbReference type="EMBL" id="THH01736.1"/>
    </source>
</evidence>
<keyword evidence="2" id="KW-1185">Reference proteome</keyword>
<proteinExistence type="predicted"/>
<sequence length="69" mass="7152">MRDLPYDAAKNDVLAGIAASSVAQKVIYKLEKTFAGTNTCLLKGKAARDALGIAYAAAVDTVSPLLSLP</sequence>
<comment type="caution">
    <text evidence="1">The sequence shown here is derived from an EMBL/GenBank/DDBJ whole genome shotgun (WGS) entry which is preliminary data.</text>
</comment>
<dbReference type="EMBL" id="SGPJ01000017">
    <property type="protein sequence ID" value="THH01736.1"/>
    <property type="molecule type" value="Genomic_DNA"/>
</dbReference>